<evidence type="ECO:0000313" key="7">
    <source>
        <dbReference type="EMBL" id="UVQ97444.1"/>
    </source>
</evidence>
<keyword evidence="4" id="KW-0804">Transcription</keyword>
<evidence type="ECO:0000256" key="1">
    <source>
        <dbReference type="ARBA" id="ARBA00010641"/>
    </source>
</evidence>
<evidence type="ECO:0000259" key="6">
    <source>
        <dbReference type="Pfam" id="PF08281"/>
    </source>
</evidence>
<organism evidence="7 8">
    <name type="scientific">Bacteroides caccae</name>
    <dbReference type="NCBI Taxonomy" id="47678"/>
    <lineage>
        <taxon>Bacteria</taxon>
        <taxon>Pseudomonadati</taxon>
        <taxon>Bacteroidota</taxon>
        <taxon>Bacteroidia</taxon>
        <taxon>Bacteroidales</taxon>
        <taxon>Bacteroidaceae</taxon>
        <taxon>Bacteroides</taxon>
    </lineage>
</organism>
<feature type="domain" description="RNA polymerase sigma-70 region 2" evidence="5">
    <location>
        <begin position="71"/>
        <end position="132"/>
    </location>
</feature>
<feature type="domain" description="RNA polymerase sigma factor 70 region 4 type 2" evidence="6">
    <location>
        <begin position="172"/>
        <end position="224"/>
    </location>
</feature>
<dbReference type="GO" id="GO:0006352">
    <property type="term" value="P:DNA-templated transcription initiation"/>
    <property type="evidence" value="ECO:0007669"/>
    <property type="project" value="InterPro"/>
</dbReference>
<dbReference type="Proteomes" id="UP001060260">
    <property type="component" value="Chromosome"/>
</dbReference>
<dbReference type="CDD" id="cd06171">
    <property type="entry name" value="Sigma70_r4"/>
    <property type="match status" value="1"/>
</dbReference>
<dbReference type="Pfam" id="PF04542">
    <property type="entry name" value="Sigma70_r2"/>
    <property type="match status" value="1"/>
</dbReference>
<reference evidence="7" key="1">
    <citation type="submission" date="2022-08" db="EMBL/GenBank/DDBJ databases">
        <title>Genome Sequencing of Bacteroides fragilis Group Isolates with Nanopore Technology.</title>
        <authorList>
            <person name="Tisza M.J."/>
            <person name="Smith D."/>
            <person name="Dekker J.P."/>
        </authorList>
    </citation>
    <scope>NUCLEOTIDE SEQUENCE</scope>
    <source>
        <strain evidence="7">BFG-474</strain>
    </source>
</reference>
<accession>A0AA94Y9L7</accession>
<dbReference type="SUPFAM" id="SSF88946">
    <property type="entry name" value="Sigma2 domain of RNA polymerase sigma factors"/>
    <property type="match status" value="1"/>
</dbReference>
<dbReference type="InterPro" id="IPR013324">
    <property type="entry name" value="RNA_pol_sigma_r3/r4-like"/>
</dbReference>
<dbReference type="GO" id="GO:0016987">
    <property type="term" value="F:sigma factor activity"/>
    <property type="evidence" value="ECO:0007669"/>
    <property type="project" value="UniProtKB-KW"/>
</dbReference>
<dbReference type="SUPFAM" id="SSF88659">
    <property type="entry name" value="Sigma3 and sigma4 domains of RNA polymerase sigma factors"/>
    <property type="match status" value="1"/>
</dbReference>
<protein>
    <submittedName>
        <fullName evidence="7">RNA polymerase sigma-70 factor</fullName>
    </submittedName>
</protein>
<evidence type="ECO:0000256" key="2">
    <source>
        <dbReference type="ARBA" id="ARBA00023015"/>
    </source>
</evidence>
<dbReference type="NCBIfam" id="TIGR02937">
    <property type="entry name" value="sigma70-ECF"/>
    <property type="match status" value="1"/>
</dbReference>
<gene>
    <name evidence="7" type="ORF">NXW23_03475</name>
</gene>
<dbReference type="InterPro" id="IPR039425">
    <property type="entry name" value="RNA_pol_sigma-70-like"/>
</dbReference>
<dbReference type="InterPro" id="IPR013325">
    <property type="entry name" value="RNA_pol_sigma_r2"/>
</dbReference>
<proteinExistence type="inferred from homology"/>
<dbReference type="Gene3D" id="1.10.10.10">
    <property type="entry name" value="Winged helix-like DNA-binding domain superfamily/Winged helix DNA-binding domain"/>
    <property type="match status" value="1"/>
</dbReference>
<dbReference type="PANTHER" id="PTHR43133:SF46">
    <property type="entry name" value="RNA POLYMERASE SIGMA-70 FACTOR ECF SUBFAMILY"/>
    <property type="match status" value="1"/>
</dbReference>
<keyword evidence="2" id="KW-0805">Transcription regulation</keyword>
<dbReference type="InterPro" id="IPR036388">
    <property type="entry name" value="WH-like_DNA-bd_sf"/>
</dbReference>
<name>A0AA94Y9L7_9BACE</name>
<evidence type="ECO:0000256" key="3">
    <source>
        <dbReference type="ARBA" id="ARBA00023082"/>
    </source>
</evidence>
<evidence type="ECO:0000259" key="5">
    <source>
        <dbReference type="Pfam" id="PF04542"/>
    </source>
</evidence>
<dbReference type="GO" id="GO:0003677">
    <property type="term" value="F:DNA binding"/>
    <property type="evidence" value="ECO:0007669"/>
    <property type="project" value="InterPro"/>
</dbReference>
<dbReference type="Gene3D" id="1.10.1740.10">
    <property type="match status" value="1"/>
</dbReference>
<evidence type="ECO:0000313" key="8">
    <source>
        <dbReference type="Proteomes" id="UP001060260"/>
    </source>
</evidence>
<comment type="similarity">
    <text evidence="1">Belongs to the sigma-70 factor family. ECF subfamily.</text>
</comment>
<keyword evidence="3" id="KW-0731">Sigma factor</keyword>
<dbReference type="AlphaFoldDB" id="A0AA94Y9L7"/>
<dbReference type="EMBL" id="CP103166">
    <property type="protein sequence ID" value="UVQ97444.1"/>
    <property type="molecule type" value="Genomic_DNA"/>
</dbReference>
<dbReference type="InterPro" id="IPR013249">
    <property type="entry name" value="RNA_pol_sigma70_r4_t2"/>
</dbReference>
<evidence type="ECO:0000256" key="4">
    <source>
        <dbReference type="ARBA" id="ARBA00023163"/>
    </source>
</evidence>
<dbReference type="Pfam" id="PF08281">
    <property type="entry name" value="Sigma70_r4_2"/>
    <property type="match status" value="1"/>
</dbReference>
<sequence length="241" mass="28574">MKVVLNIHINDSNIGYFYATINLHDTIETQIGYYIRKDKETCSFITIIIFLHINIKKSNYIMEQFEDFYVAWYARSKRFACEYVGDEDAEDVVQNVFIHLYERQHLFKTCTNLKAYLFSSIKNKCLDILARQVMERENLTSIQSERELELRMNFDSLEALDIHFLEEGSIDERLEQALSHLPEKCRIIFEMNKLEGKKQQQIAKDLHISVNTVESQMAIAYKKLRQELLDILLSFVFIFPF</sequence>
<dbReference type="InterPro" id="IPR007627">
    <property type="entry name" value="RNA_pol_sigma70_r2"/>
</dbReference>
<dbReference type="InterPro" id="IPR014327">
    <property type="entry name" value="RNA_pol_sigma70_bacteroid"/>
</dbReference>
<dbReference type="NCBIfam" id="TIGR02985">
    <property type="entry name" value="Sig70_bacteroi1"/>
    <property type="match status" value="1"/>
</dbReference>
<dbReference type="PANTHER" id="PTHR43133">
    <property type="entry name" value="RNA POLYMERASE ECF-TYPE SIGMA FACTO"/>
    <property type="match status" value="1"/>
</dbReference>
<dbReference type="InterPro" id="IPR014284">
    <property type="entry name" value="RNA_pol_sigma-70_dom"/>
</dbReference>